<dbReference type="Proteomes" id="UP000562682">
    <property type="component" value="Unassembled WGS sequence"/>
</dbReference>
<proteinExistence type="predicted"/>
<keyword evidence="2" id="KW-0732">Signal</keyword>
<name>A0A8H5X4R8_9HYPO</name>
<feature type="compositionally biased region" description="Polar residues" evidence="1">
    <location>
        <begin position="104"/>
        <end position="127"/>
    </location>
</feature>
<evidence type="ECO:0000256" key="2">
    <source>
        <dbReference type="SAM" id="SignalP"/>
    </source>
</evidence>
<organism evidence="3 4">
    <name type="scientific">Fusarium denticulatum</name>
    <dbReference type="NCBI Taxonomy" id="48507"/>
    <lineage>
        <taxon>Eukaryota</taxon>
        <taxon>Fungi</taxon>
        <taxon>Dikarya</taxon>
        <taxon>Ascomycota</taxon>
        <taxon>Pezizomycotina</taxon>
        <taxon>Sordariomycetes</taxon>
        <taxon>Hypocreomycetidae</taxon>
        <taxon>Hypocreales</taxon>
        <taxon>Nectriaceae</taxon>
        <taxon>Fusarium</taxon>
        <taxon>Fusarium fujikuroi species complex</taxon>
    </lineage>
</organism>
<dbReference type="InterPro" id="IPR036908">
    <property type="entry name" value="RlpA-like_sf"/>
</dbReference>
<reference evidence="3 4" key="1">
    <citation type="submission" date="2020-05" db="EMBL/GenBank/DDBJ databases">
        <title>Identification and distribution of gene clusters putatively required for synthesis of sphingolipid metabolism inhibitors in phylogenetically diverse species of the filamentous fungus Fusarium.</title>
        <authorList>
            <person name="Kim H.-S."/>
            <person name="Busman M."/>
            <person name="Brown D.W."/>
            <person name="Divon H."/>
            <person name="Uhlig S."/>
            <person name="Proctor R.H."/>
        </authorList>
    </citation>
    <scope>NUCLEOTIDE SEQUENCE [LARGE SCALE GENOMIC DNA]</scope>
    <source>
        <strain evidence="3 4">NRRL 25311</strain>
    </source>
</reference>
<keyword evidence="4" id="KW-1185">Reference proteome</keyword>
<feature type="chain" id="PRO_5034602296" evidence="2">
    <location>
        <begin position="23"/>
        <end position="319"/>
    </location>
</feature>
<feature type="compositionally biased region" description="Polar residues" evidence="1">
    <location>
        <begin position="53"/>
        <end position="76"/>
    </location>
</feature>
<dbReference type="EMBL" id="JAAOAK010000238">
    <property type="protein sequence ID" value="KAF5681348.1"/>
    <property type="molecule type" value="Genomic_DNA"/>
</dbReference>
<dbReference type="Gene3D" id="2.40.40.10">
    <property type="entry name" value="RlpA-like domain"/>
    <property type="match status" value="1"/>
</dbReference>
<feature type="region of interest" description="Disordered" evidence="1">
    <location>
        <begin position="53"/>
        <end position="127"/>
    </location>
</feature>
<protein>
    <submittedName>
        <fullName evidence="3">Expansin family</fullName>
    </submittedName>
</protein>
<evidence type="ECO:0000313" key="3">
    <source>
        <dbReference type="EMBL" id="KAF5681348.1"/>
    </source>
</evidence>
<sequence>MYLSKVSTALLSLAIGIQDVAAGPCKPESSQILVESSLGATSSVFDPTSTATSIVSSTETTQTLPDSEISPTDSLDSSSAEGASATTTEETASSAATTEASESITILPSTTTEEAPNTSTAPANEQPQIFTGGFATWVFQNGIMGDCGSVSHDTDFVVALDYRRYDRSKCGQKIRVTATSGRHIGLSIDVTIVDACYACVNENSMDLSTVVAAITIRGFFNFSKAEYTRRSSSFDLDRLHKQEIVKRRQITATLCRHSCAVQQLHKVGQAILSLDNGVSAAQYLARDTIWVPAASAEEATKFHAGMVAMQAAERYPLAA</sequence>
<evidence type="ECO:0000256" key="1">
    <source>
        <dbReference type="SAM" id="MobiDB-lite"/>
    </source>
</evidence>
<dbReference type="AlphaFoldDB" id="A0A8H5X4R8"/>
<gene>
    <name evidence="3" type="ORF">FDENT_8119</name>
</gene>
<accession>A0A8H5X4R8</accession>
<dbReference type="CDD" id="cd22191">
    <property type="entry name" value="DPBB_RlpA_EXP_N-like"/>
    <property type="match status" value="1"/>
</dbReference>
<feature type="compositionally biased region" description="Low complexity" evidence="1">
    <location>
        <begin position="77"/>
        <end position="103"/>
    </location>
</feature>
<comment type="caution">
    <text evidence="3">The sequence shown here is derived from an EMBL/GenBank/DDBJ whole genome shotgun (WGS) entry which is preliminary data.</text>
</comment>
<evidence type="ECO:0000313" key="4">
    <source>
        <dbReference type="Proteomes" id="UP000562682"/>
    </source>
</evidence>
<dbReference type="SUPFAM" id="SSF50685">
    <property type="entry name" value="Barwin-like endoglucanases"/>
    <property type="match status" value="1"/>
</dbReference>
<feature type="signal peptide" evidence="2">
    <location>
        <begin position="1"/>
        <end position="22"/>
    </location>
</feature>